<evidence type="ECO:0000259" key="3">
    <source>
        <dbReference type="Pfam" id="PF08212"/>
    </source>
</evidence>
<comment type="function">
    <text evidence="2">Involved in the storage or transport of lipids necessary for membrane maintenance under stressful conditions. Displays a binding preference for lysophospholipids.</text>
</comment>
<accession>A0ABW8IZP0</accession>
<dbReference type="InterPro" id="IPR012674">
    <property type="entry name" value="Calycin"/>
</dbReference>
<dbReference type="Proteomes" id="UP001620405">
    <property type="component" value="Unassembled WGS sequence"/>
</dbReference>
<evidence type="ECO:0000256" key="1">
    <source>
        <dbReference type="ARBA" id="ARBA00006889"/>
    </source>
</evidence>
<protein>
    <recommendedName>
        <fullName evidence="2">Outer membrane lipoprotein Blc</fullName>
    </recommendedName>
</protein>
<evidence type="ECO:0000313" key="4">
    <source>
        <dbReference type="EMBL" id="MFK2874745.1"/>
    </source>
</evidence>
<dbReference type="PROSITE" id="PS00213">
    <property type="entry name" value="LIPOCALIN"/>
    <property type="match status" value="1"/>
</dbReference>
<keyword evidence="2" id="KW-0446">Lipid-binding</keyword>
<keyword evidence="2" id="KW-0998">Cell outer membrane</keyword>
<dbReference type="InterPro" id="IPR047202">
    <property type="entry name" value="Lipocalin_Blc-like_dom"/>
</dbReference>
<dbReference type="Pfam" id="PF08212">
    <property type="entry name" value="Lipocalin_2"/>
    <property type="match status" value="1"/>
</dbReference>
<reference evidence="4 5" key="1">
    <citation type="submission" date="2020-10" db="EMBL/GenBank/DDBJ databases">
        <title>Phylogeny of dyella-like bacteria.</title>
        <authorList>
            <person name="Fu J."/>
        </authorList>
    </citation>
    <scope>NUCLEOTIDE SEQUENCE [LARGE SCALE GENOMIC DNA]</scope>
    <source>
        <strain evidence="4 5">DHOB07</strain>
    </source>
</reference>
<comment type="caution">
    <text evidence="4">The sequence shown here is derived from an EMBL/GenBank/DDBJ whole genome shotgun (WGS) entry which is preliminary data.</text>
</comment>
<comment type="subcellular location">
    <subcellularLocation>
        <location evidence="2">Cell outer membrane</location>
    </subcellularLocation>
</comment>
<sequence>MISFALMMMLSVPMTSQLANQPVEVLDLQRYAGRWHEIAHLPMFFQRQCQDQITASYALNRDGTVQILNACRTKNGTMDESIGVARPGKWQGALEVRFAPQWLAWLPMVWADYWVVDLDPNYQWAVVGSPSKKYLWILSRTPSMPSQLFEQLTHRAELRGYDINKLVRSAPLQ</sequence>
<gene>
    <name evidence="4" type="ORF">ISP13_14470</name>
</gene>
<name>A0ABW8IZP0_9GAMM</name>
<comment type="similarity">
    <text evidence="1 2">Belongs to the calycin superfamily. Lipocalin family.</text>
</comment>
<proteinExistence type="inferred from homology"/>
<feature type="domain" description="Lipocalin/cytosolic fatty-acid binding" evidence="3">
    <location>
        <begin position="26"/>
        <end position="169"/>
    </location>
</feature>
<dbReference type="InterPro" id="IPR022271">
    <property type="entry name" value="Lipocalin_ApoD"/>
</dbReference>
<dbReference type="SUPFAM" id="SSF50814">
    <property type="entry name" value="Lipocalins"/>
    <property type="match status" value="1"/>
</dbReference>
<evidence type="ECO:0000313" key="5">
    <source>
        <dbReference type="Proteomes" id="UP001620405"/>
    </source>
</evidence>
<dbReference type="EMBL" id="JADIKG010000013">
    <property type="protein sequence ID" value="MFK2874745.1"/>
    <property type="molecule type" value="Genomic_DNA"/>
</dbReference>
<dbReference type="PANTHER" id="PTHR10612:SF34">
    <property type="entry name" value="APOLIPOPROTEIN D"/>
    <property type="match status" value="1"/>
</dbReference>
<dbReference type="RefSeq" id="WP_284396578.1">
    <property type="nucleotide sequence ID" value="NZ_BSNQ01000003.1"/>
</dbReference>
<dbReference type="CDD" id="cd19438">
    <property type="entry name" value="lipocalin_Blc-like"/>
    <property type="match status" value="1"/>
</dbReference>
<dbReference type="Gene3D" id="2.40.128.20">
    <property type="match status" value="1"/>
</dbReference>
<dbReference type="InterPro" id="IPR002446">
    <property type="entry name" value="Lipocalin_bac"/>
</dbReference>
<dbReference type="InterPro" id="IPR000566">
    <property type="entry name" value="Lipocln_cytosolic_FA-bd_dom"/>
</dbReference>
<keyword evidence="2" id="KW-0472">Membrane</keyword>
<organism evidence="4 5">
    <name type="scientific">Dyella lipolytica</name>
    <dbReference type="NCBI Taxonomy" id="1867835"/>
    <lineage>
        <taxon>Bacteria</taxon>
        <taxon>Pseudomonadati</taxon>
        <taxon>Pseudomonadota</taxon>
        <taxon>Gammaproteobacteria</taxon>
        <taxon>Lysobacterales</taxon>
        <taxon>Rhodanobacteraceae</taxon>
        <taxon>Dyella</taxon>
    </lineage>
</organism>
<dbReference type="PANTHER" id="PTHR10612">
    <property type="entry name" value="APOLIPOPROTEIN D"/>
    <property type="match status" value="1"/>
</dbReference>
<evidence type="ECO:0000256" key="2">
    <source>
        <dbReference type="PIRNR" id="PIRNR036893"/>
    </source>
</evidence>
<dbReference type="PIRSF" id="PIRSF036893">
    <property type="entry name" value="Lipocalin_ApoD"/>
    <property type="match status" value="1"/>
</dbReference>
<dbReference type="InterPro" id="IPR022272">
    <property type="entry name" value="Lipocalin_CS"/>
</dbReference>
<comment type="subunit">
    <text evidence="2">Homodimer.</text>
</comment>
<keyword evidence="5" id="KW-1185">Reference proteome</keyword>
<keyword evidence="2" id="KW-0449">Lipoprotein</keyword>
<dbReference type="PRINTS" id="PR01171">
    <property type="entry name" value="BCTLIPOCALIN"/>
</dbReference>